<evidence type="ECO:0000256" key="9">
    <source>
        <dbReference type="ARBA" id="ARBA00023172"/>
    </source>
</evidence>
<reference evidence="14 16" key="1">
    <citation type="submission" date="2017-05" db="EMBL/GenBank/DDBJ databases">
        <authorList>
            <person name="Blom J."/>
        </authorList>
    </citation>
    <scope>NUCLEOTIDE SEQUENCE [LARGE SCALE GENOMIC DNA]</scope>
    <source>
        <strain evidence="14">PD885</strain>
    </source>
</reference>
<dbReference type="Gene3D" id="1.10.150.130">
    <property type="match status" value="1"/>
</dbReference>
<dbReference type="EMBL" id="LT853885">
    <property type="protein sequence ID" value="SMR01873.1"/>
    <property type="molecule type" value="Genomic_DNA"/>
</dbReference>
<evidence type="ECO:0000256" key="10">
    <source>
        <dbReference type="ARBA" id="ARBA00023306"/>
    </source>
</evidence>
<feature type="active site" evidence="11">
    <location>
        <position position="178"/>
    </location>
</feature>
<evidence type="ECO:0000256" key="5">
    <source>
        <dbReference type="ARBA" id="ARBA00022618"/>
    </source>
</evidence>
<dbReference type="HAMAP" id="MF_01808">
    <property type="entry name" value="Recomb_XerC_XerD"/>
    <property type="match status" value="1"/>
</dbReference>
<evidence type="ECO:0000259" key="13">
    <source>
        <dbReference type="PROSITE" id="PS51900"/>
    </source>
</evidence>
<feature type="domain" description="Tyr recombinase" evidence="12">
    <location>
        <begin position="115"/>
        <end position="292"/>
    </location>
</feature>
<dbReference type="KEGG" id="xfr:BER92_02680"/>
<dbReference type="STRING" id="48664.BER92_02680"/>
<name>A0A1Y6HBF2_9XANT</name>
<dbReference type="PANTHER" id="PTHR30349:SF81">
    <property type="entry name" value="TYROSINE RECOMBINASE XERC"/>
    <property type="match status" value="1"/>
</dbReference>
<dbReference type="InterPro" id="IPR004107">
    <property type="entry name" value="Integrase_SAM-like_N"/>
</dbReference>
<dbReference type="EMBL" id="LT853882">
    <property type="protein sequence ID" value="SMR00677.1"/>
    <property type="molecule type" value="Genomic_DNA"/>
</dbReference>
<dbReference type="InterPro" id="IPR044068">
    <property type="entry name" value="CB"/>
</dbReference>
<dbReference type="NCBIfam" id="TIGR02224">
    <property type="entry name" value="recomb_XerC"/>
    <property type="match status" value="1"/>
</dbReference>
<dbReference type="AlphaFoldDB" id="A0A1Y6HBF2"/>
<dbReference type="RefSeq" id="WP_002804705.1">
    <property type="nucleotide sequence ID" value="NZ_CP016830.1"/>
</dbReference>
<evidence type="ECO:0000256" key="8">
    <source>
        <dbReference type="ARBA" id="ARBA00023125"/>
    </source>
</evidence>
<dbReference type="eggNOG" id="COG4973">
    <property type="taxonomic scope" value="Bacteria"/>
</dbReference>
<feature type="active site" evidence="11">
    <location>
        <position position="270"/>
    </location>
</feature>
<dbReference type="Pfam" id="PF00589">
    <property type="entry name" value="Phage_integrase"/>
    <property type="match status" value="1"/>
</dbReference>
<dbReference type="PROSITE" id="PS51900">
    <property type="entry name" value="CB"/>
    <property type="match status" value="1"/>
</dbReference>
<evidence type="ECO:0000256" key="1">
    <source>
        <dbReference type="ARBA" id="ARBA00004496"/>
    </source>
</evidence>
<dbReference type="GO" id="GO:0005737">
    <property type="term" value="C:cytoplasm"/>
    <property type="evidence" value="ECO:0007669"/>
    <property type="project" value="UniProtKB-SubCell"/>
</dbReference>
<dbReference type="InterPro" id="IPR010998">
    <property type="entry name" value="Integrase_recombinase_N"/>
</dbReference>
<dbReference type="GO" id="GO:0051301">
    <property type="term" value="P:cell division"/>
    <property type="evidence" value="ECO:0007669"/>
    <property type="project" value="UniProtKB-UniRule"/>
</dbReference>
<evidence type="ECO:0000256" key="6">
    <source>
        <dbReference type="ARBA" id="ARBA00022829"/>
    </source>
</evidence>
<dbReference type="Proteomes" id="UP000195877">
    <property type="component" value="Chromosome 1"/>
</dbReference>
<dbReference type="InterPro" id="IPR050090">
    <property type="entry name" value="Tyrosine_recombinase_XerCD"/>
</dbReference>
<evidence type="ECO:0000313" key="17">
    <source>
        <dbReference type="Proteomes" id="UP000195953"/>
    </source>
</evidence>
<keyword evidence="8 11" id="KW-0238">DNA-binding</keyword>
<organism evidence="15 17">
    <name type="scientific">Xanthomonas fragariae</name>
    <dbReference type="NCBI Taxonomy" id="48664"/>
    <lineage>
        <taxon>Bacteria</taxon>
        <taxon>Pseudomonadati</taxon>
        <taxon>Pseudomonadota</taxon>
        <taxon>Gammaproteobacteria</taxon>
        <taxon>Lysobacterales</taxon>
        <taxon>Lysobacteraceae</taxon>
        <taxon>Xanthomonas</taxon>
    </lineage>
</organism>
<proteinExistence type="inferred from homology"/>
<feature type="domain" description="Core-binding (CB)" evidence="13">
    <location>
        <begin position="1"/>
        <end position="94"/>
    </location>
</feature>
<evidence type="ECO:0000259" key="12">
    <source>
        <dbReference type="PROSITE" id="PS51898"/>
    </source>
</evidence>
<dbReference type="Proteomes" id="UP000195953">
    <property type="component" value="Chromosome 1"/>
</dbReference>
<keyword evidence="10 11" id="KW-0131">Cell cycle</keyword>
<evidence type="ECO:0000256" key="2">
    <source>
        <dbReference type="ARBA" id="ARBA00006657"/>
    </source>
</evidence>
<feature type="active site" evidence="11">
    <location>
        <position position="247"/>
    </location>
</feature>
<evidence type="ECO:0000256" key="3">
    <source>
        <dbReference type="ARBA" id="ARBA00015804"/>
    </source>
</evidence>
<evidence type="ECO:0000313" key="16">
    <source>
        <dbReference type="Proteomes" id="UP000195877"/>
    </source>
</evidence>
<evidence type="ECO:0000256" key="4">
    <source>
        <dbReference type="ARBA" id="ARBA00022490"/>
    </source>
</evidence>
<dbReference type="PROSITE" id="PS51898">
    <property type="entry name" value="TYR_RECOMBINASE"/>
    <property type="match status" value="1"/>
</dbReference>
<keyword evidence="5 11" id="KW-0132">Cell division</keyword>
<keyword evidence="7 11" id="KW-0229">DNA integration</keyword>
<keyword evidence="4 11" id="KW-0963">Cytoplasm</keyword>
<keyword evidence="16" id="KW-1185">Reference proteome</keyword>
<feature type="active site" evidence="11">
    <location>
        <position position="154"/>
    </location>
</feature>
<keyword evidence="9 11" id="KW-0233">DNA recombination</keyword>
<sequence>MSSVENFLSYLQVERQVSAHTLDAYRRDLAALAGWVADQKSGDGAQWDVAQLDSAQLNSEQLRQFVAAEHRRGLSPKSLQRRLSACRSYYAWLLKHGHIAASPAAAMRAPKAPRKLPQVLDADEAVRLVEVPTDALLGLRDRALLELFYSSGLRLSELCALRWRDLDMDSGLVMVLGKGEKQRLVPVGSHALTALREWQRDSGGRAETHVFPGRAGGAISQRAVQIRIKQLAVRQGMFKDVHPHMLRHSFASHLLESSGDLRGVQELLGHSDIATTQIYTHLDFQHLAKVYDAAHPRAKRKKAAE</sequence>
<keyword evidence="6 11" id="KW-0159">Chromosome partition</keyword>
<dbReference type="InterPro" id="IPR011931">
    <property type="entry name" value="Recomb_XerC"/>
</dbReference>
<dbReference type="GO" id="GO:0006313">
    <property type="term" value="P:DNA transposition"/>
    <property type="evidence" value="ECO:0007669"/>
    <property type="project" value="UniProtKB-UniRule"/>
</dbReference>
<comment type="subcellular location">
    <subcellularLocation>
        <location evidence="1 11">Cytoplasm</location>
    </subcellularLocation>
</comment>
<dbReference type="InterPro" id="IPR023009">
    <property type="entry name" value="Tyrosine_recombinase_XerC/XerD"/>
</dbReference>
<dbReference type="CDD" id="cd00798">
    <property type="entry name" value="INT_XerDC_C"/>
    <property type="match status" value="1"/>
</dbReference>
<accession>A0A1Y6HBF2</accession>
<protein>
    <recommendedName>
        <fullName evidence="3 11">Tyrosine recombinase XerC</fullName>
    </recommendedName>
</protein>
<dbReference type="OrthoDB" id="9801717at2"/>
<evidence type="ECO:0000313" key="15">
    <source>
        <dbReference type="EMBL" id="SMR01873.1"/>
    </source>
</evidence>
<comment type="similarity">
    <text evidence="2 11">Belongs to the 'phage' integrase family. XerC subfamily.</text>
</comment>
<comment type="function">
    <text evidence="11">Site-specific tyrosine recombinase, which acts by catalyzing the cutting and rejoining of the recombining DNA molecules. The XerC-XerD complex is essential to convert dimers of the bacterial chromosome into monomers to permit their segregation at cell division. It also contributes to the segregational stability of plasmids.</text>
</comment>
<evidence type="ECO:0000256" key="11">
    <source>
        <dbReference type="HAMAP-Rule" id="MF_01808"/>
    </source>
</evidence>
<dbReference type="GeneID" id="61895730"/>
<dbReference type="PANTHER" id="PTHR30349">
    <property type="entry name" value="PHAGE INTEGRASE-RELATED"/>
    <property type="match status" value="1"/>
</dbReference>
<dbReference type="GO" id="GO:0009037">
    <property type="term" value="F:tyrosine-based site-specific recombinase activity"/>
    <property type="evidence" value="ECO:0007669"/>
    <property type="project" value="UniProtKB-UniRule"/>
</dbReference>
<dbReference type="SUPFAM" id="SSF56349">
    <property type="entry name" value="DNA breaking-rejoining enzymes"/>
    <property type="match status" value="1"/>
</dbReference>
<gene>
    <name evidence="15" type="primary">xerC_1</name>
    <name evidence="11 14" type="synonym">xerC</name>
    <name evidence="15" type="ORF">PD5205_00553</name>
    <name evidence="14" type="ORF">PD885_03456</name>
</gene>
<dbReference type="Gene3D" id="1.10.443.10">
    <property type="entry name" value="Intergrase catalytic core"/>
    <property type="match status" value="1"/>
</dbReference>
<dbReference type="NCBIfam" id="NF001399">
    <property type="entry name" value="PRK00283.1"/>
    <property type="match status" value="1"/>
</dbReference>
<feature type="active site" evidence="11">
    <location>
        <position position="244"/>
    </location>
</feature>
<dbReference type="GO" id="GO:0003677">
    <property type="term" value="F:DNA binding"/>
    <property type="evidence" value="ECO:0007669"/>
    <property type="project" value="UniProtKB-UniRule"/>
</dbReference>
<evidence type="ECO:0000256" key="7">
    <source>
        <dbReference type="ARBA" id="ARBA00022908"/>
    </source>
</evidence>
<comment type="subunit">
    <text evidence="11">Forms a cyclic heterotetrameric complex composed of two molecules of XerC and two molecules of XerD.</text>
</comment>
<dbReference type="InterPro" id="IPR002104">
    <property type="entry name" value="Integrase_catalytic"/>
</dbReference>
<dbReference type="GO" id="GO:0007059">
    <property type="term" value="P:chromosome segregation"/>
    <property type="evidence" value="ECO:0007669"/>
    <property type="project" value="UniProtKB-UniRule"/>
</dbReference>
<evidence type="ECO:0000313" key="14">
    <source>
        <dbReference type="EMBL" id="SMR00677.1"/>
    </source>
</evidence>
<dbReference type="InterPro" id="IPR011010">
    <property type="entry name" value="DNA_brk_join_enz"/>
</dbReference>
<dbReference type="Pfam" id="PF02899">
    <property type="entry name" value="Phage_int_SAM_1"/>
    <property type="match status" value="1"/>
</dbReference>
<reference evidence="15 17" key="2">
    <citation type="submission" date="2017-05" db="EMBL/GenBank/DDBJ databases">
        <authorList>
            <person name="Song R."/>
            <person name="Chenine A.L."/>
            <person name="Ruprecht R.M."/>
        </authorList>
    </citation>
    <scope>NUCLEOTIDE SEQUENCE [LARGE SCALE GENOMIC DNA]</scope>
    <source>
        <strain evidence="15">PD5205</strain>
    </source>
</reference>
<feature type="active site" description="O-(3'-phospho-DNA)-tyrosine intermediate" evidence="11">
    <location>
        <position position="279"/>
    </location>
</feature>
<dbReference type="InterPro" id="IPR013762">
    <property type="entry name" value="Integrase-like_cat_sf"/>
</dbReference>